<accession>A0A4U6VJF9</accession>
<dbReference type="OMA" id="FRRSQHE"/>
<sequence length="81" mass="9413">MGRRSLSMHLVLDSSSNDDDDNFFLSVTHVAVNADESGDETKHRGSIIGHRVLQRDRQEGYQRLYQDYFSDDPTYGHSYFR</sequence>
<evidence type="ECO:0000313" key="1">
    <source>
        <dbReference type="EMBL" id="TKW28273.1"/>
    </source>
</evidence>
<dbReference type="EMBL" id="CM016554">
    <property type="protein sequence ID" value="TKW28273.1"/>
    <property type="molecule type" value="Genomic_DNA"/>
</dbReference>
<evidence type="ECO:0000313" key="2">
    <source>
        <dbReference type="Proteomes" id="UP000298652"/>
    </source>
</evidence>
<keyword evidence="2" id="KW-1185">Reference proteome</keyword>
<dbReference type="Proteomes" id="UP000298652">
    <property type="component" value="Chromosome 3"/>
</dbReference>
<protein>
    <submittedName>
        <fullName evidence="1">Uncharacterized protein</fullName>
    </submittedName>
</protein>
<proteinExistence type="predicted"/>
<name>A0A4U6VJF9_SETVI</name>
<reference evidence="1" key="1">
    <citation type="submission" date="2019-03" db="EMBL/GenBank/DDBJ databases">
        <title>WGS assembly of Setaria viridis.</title>
        <authorList>
            <person name="Huang P."/>
            <person name="Jenkins J."/>
            <person name="Grimwood J."/>
            <person name="Barry K."/>
            <person name="Healey A."/>
            <person name="Mamidi S."/>
            <person name="Sreedasyam A."/>
            <person name="Shu S."/>
            <person name="Feldman M."/>
            <person name="Wu J."/>
            <person name="Yu Y."/>
            <person name="Chen C."/>
            <person name="Johnson J."/>
            <person name="Rokhsar D."/>
            <person name="Baxter I."/>
            <person name="Schmutz J."/>
            <person name="Brutnell T."/>
            <person name="Kellogg E."/>
        </authorList>
    </citation>
    <scope>NUCLEOTIDE SEQUENCE [LARGE SCALE GENOMIC DNA]</scope>
</reference>
<dbReference type="Gramene" id="TKW28273">
    <property type="protein sequence ID" value="TKW28273"/>
    <property type="gene ID" value="SEVIR_3G309700v2"/>
</dbReference>
<organism evidence="1 2">
    <name type="scientific">Setaria viridis</name>
    <name type="common">Green bristlegrass</name>
    <name type="synonym">Setaria italica subsp. viridis</name>
    <dbReference type="NCBI Taxonomy" id="4556"/>
    <lineage>
        <taxon>Eukaryota</taxon>
        <taxon>Viridiplantae</taxon>
        <taxon>Streptophyta</taxon>
        <taxon>Embryophyta</taxon>
        <taxon>Tracheophyta</taxon>
        <taxon>Spermatophyta</taxon>
        <taxon>Magnoliopsida</taxon>
        <taxon>Liliopsida</taxon>
        <taxon>Poales</taxon>
        <taxon>Poaceae</taxon>
        <taxon>PACMAD clade</taxon>
        <taxon>Panicoideae</taxon>
        <taxon>Panicodae</taxon>
        <taxon>Paniceae</taxon>
        <taxon>Cenchrinae</taxon>
        <taxon>Setaria</taxon>
    </lineage>
</organism>
<gene>
    <name evidence="1" type="ORF">SEVIR_3G309700v2</name>
</gene>
<dbReference type="AlphaFoldDB" id="A0A4U6VJF9"/>